<dbReference type="PANTHER" id="PTHR47506">
    <property type="entry name" value="TRANSCRIPTIONAL REGULATORY PROTEIN"/>
    <property type="match status" value="1"/>
</dbReference>
<evidence type="ECO:0000256" key="4">
    <source>
        <dbReference type="PROSITE-ProRule" id="PRU00335"/>
    </source>
</evidence>
<feature type="DNA-binding region" description="H-T-H motif" evidence="4">
    <location>
        <begin position="32"/>
        <end position="51"/>
    </location>
</feature>
<organism evidence="6 7">
    <name type="scientific">Dactylosporangium roseum</name>
    <dbReference type="NCBI Taxonomy" id="47989"/>
    <lineage>
        <taxon>Bacteria</taxon>
        <taxon>Bacillati</taxon>
        <taxon>Actinomycetota</taxon>
        <taxon>Actinomycetes</taxon>
        <taxon>Micromonosporales</taxon>
        <taxon>Micromonosporaceae</taxon>
        <taxon>Dactylosporangium</taxon>
    </lineage>
</organism>
<gene>
    <name evidence="6" type="ORF">Drose_25255</name>
</gene>
<keyword evidence="3" id="KW-0804">Transcription</keyword>
<evidence type="ECO:0000259" key="5">
    <source>
        <dbReference type="PROSITE" id="PS50977"/>
    </source>
</evidence>
<accession>A0ABY5YZ70</accession>
<feature type="domain" description="HTH tetR-type" evidence="5">
    <location>
        <begin position="9"/>
        <end position="69"/>
    </location>
</feature>
<keyword evidence="1" id="KW-0805">Transcription regulation</keyword>
<dbReference type="Gene3D" id="1.10.357.10">
    <property type="entry name" value="Tetracycline Repressor, domain 2"/>
    <property type="match status" value="1"/>
</dbReference>
<dbReference type="SUPFAM" id="SSF46689">
    <property type="entry name" value="Homeodomain-like"/>
    <property type="match status" value="1"/>
</dbReference>
<dbReference type="PRINTS" id="PR00455">
    <property type="entry name" value="HTHTETR"/>
</dbReference>
<dbReference type="SUPFAM" id="SSF48498">
    <property type="entry name" value="Tetracyclin repressor-like, C-terminal domain"/>
    <property type="match status" value="1"/>
</dbReference>
<evidence type="ECO:0000256" key="2">
    <source>
        <dbReference type="ARBA" id="ARBA00023125"/>
    </source>
</evidence>
<dbReference type="InterPro" id="IPR009057">
    <property type="entry name" value="Homeodomain-like_sf"/>
</dbReference>
<protein>
    <submittedName>
        <fullName evidence="6">TetR family transcriptional regulator</fullName>
    </submittedName>
</protein>
<dbReference type="PROSITE" id="PS50977">
    <property type="entry name" value="HTH_TETR_2"/>
    <property type="match status" value="1"/>
</dbReference>
<dbReference type="InterPro" id="IPR036271">
    <property type="entry name" value="Tet_transcr_reg_TetR-rel_C_sf"/>
</dbReference>
<name>A0ABY5YZ70_9ACTN</name>
<evidence type="ECO:0000256" key="3">
    <source>
        <dbReference type="ARBA" id="ARBA00023163"/>
    </source>
</evidence>
<keyword evidence="2 4" id="KW-0238">DNA-binding</keyword>
<evidence type="ECO:0000256" key="1">
    <source>
        <dbReference type="ARBA" id="ARBA00023015"/>
    </source>
</evidence>
<dbReference type="EMBL" id="CP073721">
    <property type="protein sequence ID" value="UWZ34522.1"/>
    <property type="molecule type" value="Genomic_DNA"/>
</dbReference>
<dbReference type="InterPro" id="IPR001647">
    <property type="entry name" value="HTH_TetR"/>
</dbReference>
<evidence type="ECO:0000313" key="7">
    <source>
        <dbReference type="Proteomes" id="UP001058271"/>
    </source>
</evidence>
<dbReference type="PANTHER" id="PTHR47506:SF6">
    <property type="entry name" value="HTH-TYPE TRANSCRIPTIONAL REPRESSOR NEMR"/>
    <property type="match status" value="1"/>
</dbReference>
<evidence type="ECO:0000313" key="6">
    <source>
        <dbReference type="EMBL" id="UWZ34522.1"/>
    </source>
</evidence>
<keyword evidence="7" id="KW-1185">Reference proteome</keyword>
<proteinExistence type="predicted"/>
<dbReference type="Proteomes" id="UP001058271">
    <property type="component" value="Chromosome"/>
</dbReference>
<sequence length="202" mass="21335">MRRTAEAAAATRAALLDAVLVVVARQGYTATRLEDVAAQALVTRGALYHHFRSKAELFAAAVAARWGELAGEIFGLLDGPQAPLDRLERFVAGYVERVSTDARFRELLEVVVLRTEADLDLEPGLVDKQQAVGAWLEALVPVLDDAYAAHALRPGLEARAAAADVVIVLNGVTVTAALAGAEDTGLMDAARIARTVVGGLAR</sequence>
<reference evidence="6" key="1">
    <citation type="submission" date="2021-04" db="EMBL/GenBank/DDBJ databases">
        <title>Biosynthetic gene clusters of Dactylosporangioum roseum.</title>
        <authorList>
            <person name="Hartkoorn R.C."/>
            <person name="Beaudoing E."/>
            <person name="Hot D."/>
            <person name="Moureu S."/>
        </authorList>
    </citation>
    <scope>NUCLEOTIDE SEQUENCE</scope>
    <source>
        <strain evidence="6">NRRL B-16295</strain>
    </source>
</reference>
<dbReference type="RefSeq" id="WP_260723843.1">
    <property type="nucleotide sequence ID" value="NZ_CP073721.1"/>
</dbReference>
<dbReference type="Pfam" id="PF00440">
    <property type="entry name" value="TetR_N"/>
    <property type="match status" value="1"/>
</dbReference>